<organism evidence="1 2">
    <name type="scientific">Volvox africanus</name>
    <dbReference type="NCBI Taxonomy" id="51714"/>
    <lineage>
        <taxon>Eukaryota</taxon>
        <taxon>Viridiplantae</taxon>
        <taxon>Chlorophyta</taxon>
        <taxon>core chlorophytes</taxon>
        <taxon>Chlorophyceae</taxon>
        <taxon>CS clade</taxon>
        <taxon>Chlamydomonadales</taxon>
        <taxon>Volvocaceae</taxon>
        <taxon>Volvox</taxon>
    </lineage>
</organism>
<sequence length="99" mass="9897">GTRALGLSEAASLGMEGVDPRREALPLLESASCLVPSRLAPVPSGWEGGIAVSGGAGAENNPLVWARSSCLLLPLCAESVPSASATAMLPPTTPSPPHL</sequence>
<keyword evidence="2" id="KW-1185">Reference proteome</keyword>
<dbReference type="EMBL" id="BNCO01000004">
    <property type="protein sequence ID" value="GIL47022.1"/>
    <property type="molecule type" value="Genomic_DNA"/>
</dbReference>
<comment type="caution">
    <text evidence="1">The sequence shown here is derived from an EMBL/GenBank/DDBJ whole genome shotgun (WGS) entry which is preliminary data.</text>
</comment>
<protein>
    <submittedName>
        <fullName evidence="1">Uncharacterized protein</fullName>
    </submittedName>
</protein>
<feature type="non-terminal residue" evidence="1">
    <location>
        <position position="1"/>
    </location>
</feature>
<proteinExistence type="predicted"/>
<gene>
    <name evidence="1" type="ORF">Vafri_3857</name>
</gene>
<dbReference type="Proteomes" id="UP000747399">
    <property type="component" value="Unassembled WGS sequence"/>
</dbReference>
<dbReference type="AlphaFoldDB" id="A0A8J4ETB8"/>
<accession>A0A8J4ETB8</accession>
<reference evidence="1" key="1">
    <citation type="journal article" date="2021" name="Proc. Natl. Acad. Sci. U.S.A.">
        <title>Three genomes in the algal genus Volvox reveal the fate of a haploid sex-determining region after a transition to homothallism.</title>
        <authorList>
            <person name="Yamamoto K."/>
            <person name="Hamaji T."/>
            <person name="Kawai-Toyooka H."/>
            <person name="Matsuzaki R."/>
            <person name="Takahashi F."/>
            <person name="Nishimura Y."/>
            <person name="Kawachi M."/>
            <person name="Noguchi H."/>
            <person name="Minakuchi Y."/>
            <person name="Umen J.G."/>
            <person name="Toyoda A."/>
            <person name="Nozaki H."/>
        </authorList>
    </citation>
    <scope>NUCLEOTIDE SEQUENCE</scope>
    <source>
        <strain evidence="1">NIES-3780</strain>
    </source>
</reference>
<name>A0A8J4ETB8_9CHLO</name>
<evidence type="ECO:0000313" key="1">
    <source>
        <dbReference type="EMBL" id="GIL47022.1"/>
    </source>
</evidence>
<evidence type="ECO:0000313" key="2">
    <source>
        <dbReference type="Proteomes" id="UP000747399"/>
    </source>
</evidence>